<protein>
    <recommendedName>
        <fullName evidence="4 8">S-formylglutathione hydrolase</fullName>
        <ecNumber evidence="3 8">3.1.2.12</ecNumber>
    </recommendedName>
</protein>
<comment type="subcellular location">
    <subcellularLocation>
        <location evidence="8">Cytoplasm</location>
    </subcellularLocation>
</comment>
<dbReference type="EC" id="3.1.2.12" evidence="3 8"/>
<feature type="active site" description="Charge relay system" evidence="7">
    <location>
        <position position="234"/>
    </location>
</feature>
<evidence type="ECO:0000256" key="1">
    <source>
        <dbReference type="ARBA" id="ARBA00002608"/>
    </source>
</evidence>
<accession>A0A914Z770</accession>
<evidence type="ECO:0000256" key="6">
    <source>
        <dbReference type="ARBA" id="ARBA00022801"/>
    </source>
</evidence>
<organism evidence="9 10">
    <name type="scientific">Panagrolaimus superbus</name>
    <dbReference type="NCBI Taxonomy" id="310955"/>
    <lineage>
        <taxon>Eukaryota</taxon>
        <taxon>Metazoa</taxon>
        <taxon>Ecdysozoa</taxon>
        <taxon>Nematoda</taxon>
        <taxon>Chromadorea</taxon>
        <taxon>Rhabditida</taxon>
        <taxon>Tylenchina</taxon>
        <taxon>Panagrolaimomorpha</taxon>
        <taxon>Panagrolaimoidea</taxon>
        <taxon>Panagrolaimidae</taxon>
        <taxon>Panagrolaimus</taxon>
    </lineage>
</organism>
<comment type="function">
    <text evidence="1 8">Serine hydrolase involved in the detoxification of formaldehyde.</text>
</comment>
<evidence type="ECO:0000256" key="5">
    <source>
        <dbReference type="ARBA" id="ARBA00022487"/>
    </source>
</evidence>
<evidence type="ECO:0000313" key="9">
    <source>
        <dbReference type="Proteomes" id="UP000887577"/>
    </source>
</evidence>
<dbReference type="GO" id="GO:0018738">
    <property type="term" value="F:S-formylglutathione hydrolase activity"/>
    <property type="evidence" value="ECO:0007669"/>
    <property type="project" value="UniProtKB-EC"/>
</dbReference>
<evidence type="ECO:0000256" key="8">
    <source>
        <dbReference type="RuleBase" id="RU363068"/>
    </source>
</evidence>
<dbReference type="PANTHER" id="PTHR10061">
    <property type="entry name" value="S-FORMYLGLUTATHIONE HYDROLASE"/>
    <property type="match status" value="1"/>
</dbReference>
<dbReference type="FunFam" id="3.40.50.1820:FF:000002">
    <property type="entry name" value="S-formylglutathione hydrolase"/>
    <property type="match status" value="1"/>
</dbReference>
<dbReference type="WBParaSite" id="PSU_v2.g7752.t1">
    <property type="protein sequence ID" value="PSU_v2.g7752.t1"/>
    <property type="gene ID" value="PSU_v2.g7752"/>
</dbReference>
<dbReference type="GO" id="GO:0046294">
    <property type="term" value="P:formaldehyde catabolic process"/>
    <property type="evidence" value="ECO:0007669"/>
    <property type="project" value="InterPro"/>
</dbReference>
<dbReference type="Proteomes" id="UP000887577">
    <property type="component" value="Unplaced"/>
</dbReference>
<dbReference type="InterPro" id="IPR000801">
    <property type="entry name" value="Esterase-like"/>
</dbReference>
<evidence type="ECO:0000256" key="3">
    <source>
        <dbReference type="ARBA" id="ARBA00012479"/>
    </source>
</evidence>
<proteinExistence type="inferred from homology"/>
<dbReference type="GO" id="GO:0052689">
    <property type="term" value="F:carboxylic ester hydrolase activity"/>
    <property type="evidence" value="ECO:0007669"/>
    <property type="project" value="UniProtKB-KW"/>
</dbReference>
<dbReference type="PANTHER" id="PTHR10061:SF0">
    <property type="entry name" value="S-FORMYLGLUTATHIONE HYDROLASE"/>
    <property type="match status" value="1"/>
</dbReference>
<evidence type="ECO:0000256" key="7">
    <source>
        <dbReference type="PIRSR" id="PIRSR614186-1"/>
    </source>
</evidence>
<dbReference type="NCBIfam" id="TIGR02821">
    <property type="entry name" value="fghA_ester_D"/>
    <property type="match status" value="1"/>
</dbReference>
<feature type="active site" description="Charge relay system" evidence="7">
    <location>
        <position position="157"/>
    </location>
</feature>
<name>A0A914Z770_9BILA</name>
<feature type="active site" description="Charge relay system" evidence="7">
    <location>
        <position position="267"/>
    </location>
</feature>
<keyword evidence="5 8" id="KW-0719">Serine esterase</keyword>
<dbReference type="Gene3D" id="3.40.50.1820">
    <property type="entry name" value="alpha/beta hydrolase"/>
    <property type="match status" value="1"/>
</dbReference>
<keyword evidence="8" id="KW-0963">Cytoplasm</keyword>
<dbReference type="GO" id="GO:0005829">
    <property type="term" value="C:cytosol"/>
    <property type="evidence" value="ECO:0007669"/>
    <property type="project" value="TreeGrafter"/>
</dbReference>
<evidence type="ECO:0000256" key="4">
    <source>
        <dbReference type="ARBA" id="ARBA00016774"/>
    </source>
</evidence>
<reference evidence="10" key="1">
    <citation type="submission" date="2022-11" db="UniProtKB">
        <authorList>
            <consortium name="WormBaseParasite"/>
        </authorList>
    </citation>
    <scope>IDENTIFICATION</scope>
</reference>
<dbReference type="InterPro" id="IPR029058">
    <property type="entry name" value="AB_hydrolase_fold"/>
</dbReference>
<keyword evidence="9" id="KW-1185">Reference proteome</keyword>
<sequence length="287" mass="32373">MTSAAGAAIELKEISSAKCFGGLQKVYEFYSNELKSNTKFGAYIPEGAQNKKLPALFYLSGLTCTEANFIEKSGFQRYAAEHKIIVINPDTSPRGVKIEGDDESYDFGTGAGFYLDATVTKWSENYRMYSYIVKELTGIVFSQLPVDQKRVGIFGHSMGGSGALSIGLKHPEIFRSISAFAPICNPMNCQWGQKAFTGYLADDQSKWKEYDATEIAKKYDGPEREILLDQGTADKFYHEKQLLPENFVEVQNSKIKVHFEKREGYDHGYFFISTFLGEHFKFHSKHL</sequence>
<dbReference type="AlphaFoldDB" id="A0A914Z770"/>
<comment type="similarity">
    <text evidence="2 8">Belongs to the esterase D family.</text>
</comment>
<evidence type="ECO:0000256" key="2">
    <source>
        <dbReference type="ARBA" id="ARBA00005622"/>
    </source>
</evidence>
<keyword evidence="6 8" id="KW-0378">Hydrolase</keyword>
<comment type="catalytic activity">
    <reaction evidence="8">
        <text>S-formylglutathione + H2O = formate + glutathione + H(+)</text>
        <dbReference type="Rhea" id="RHEA:14961"/>
        <dbReference type="ChEBI" id="CHEBI:15377"/>
        <dbReference type="ChEBI" id="CHEBI:15378"/>
        <dbReference type="ChEBI" id="CHEBI:15740"/>
        <dbReference type="ChEBI" id="CHEBI:57688"/>
        <dbReference type="ChEBI" id="CHEBI:57925"/>
        <dbReference type="EC" id="3.1.2.12"/>
    </reaction>
</comment>
<dbReference type="Pfam" id="PF00756">
    <property type="entry name" value="Esterase"/>
    <property type="match status" value="1"/>
</dbReference>
<dbReference type="SUPFAM" id="SSF53474">
    <property type="entry name" value="alpha/beta-Hydrolases"/>
    <property type="match status" value="1"/>
</dbReference>
<evidence type="ECO:0000313" key="10">
    <source>
        <dbReference type="WBParaSite" id="PSU_v2.g7752.t1"/>
    </source>
</evidence>
<dbReference type="InterPro" id="IPR014186">
    <property type="entry name" value="S-formylglutathione_hydrol"/>
</dbReference>